<gene>
    <name evidence="2" type="ORF">PIB30_088601</name>
</gene>
<organism evidence="2 3">
    <name type="scientific">Stylosanthes scabra</name>
    <dbReference type="NCBI Taxonomy" id="79078"/>
    <lineage>
        <taxon>Eukaryota</taxon>
        <taxon>Viridiplantae</taxon>
        <taxon>Streptophyta</taxon>
        <taxon>Embryophyta</taxon>
        <taxon>Tracheophyta</taxon>
        <taxon>Spermatophyta</taxon>
        <taxon>Magnoliopsida</taxon>
        <taxon>eudicotyledons</taxon>
        <taxon>Gunneridae</taxon>
        <taxon>Pentapetalae</taxon>
        <taxon>rosids</taxon>
        <taxon>fabids</taxon>
        <taxon>Fabales</taxon>
        <taxon>Fabaceae</taxon>
        <taxon>Papilionoideae</taxon>
        <taxon>50 kb inversion clade</taxon>
        <taxon>dalbergioids sensu lato</taxon>
        <taxon>Dalbergieae</taxon>
        <taxon>Pterocarpus clade</taxon>
        <taxon>Stylosanthes</taxon>
    </lineage>
</organism>
<feature type="region of interest" description="Disordered" evidence="1">
    <location>
        <begin position="154"/>
        <end position="181"/>
    </location>
</feature>
<feature type="compositionally biased region" description="Polar residues" evidence="1">
    <location>
        <begin position="444"/>
        <end position="458"/>
    </location>
</feature>
<dbReference type="PANTHER" id="PTHR33144:SF50">
    <property type="entry name" value="OS03G0714750 PROTEIN"/>
    <property type="match status" value="1"/>
</dbReference>
<name>A0ABU6TTA0_9FABA</name>
<comment type="caution">
    <text evidence="2">The sequence shown here is derived from an EMBL/GenBank/DDBJ whole genome shotgun (WGS) entry which is preliminary data.</text>
</comment>
<evidence type="ECO:0000256" key="1">
    <source>
        <dbReference type="SAM" id="MobiDB-lite"/>
    </source>
</evidence>
<dbReference type="PANTHER" id="PTHR33144">
    <property type="entry name" value="OS10G0409366 PROTEIN-RELATED"/>
    <property type="match status" value="1"/>
</dbReference>
<feature type="region of interest" description="Disordered" evidence="1">
    <location>
        <begin position="424"/>
        <end position="458"/>
    </location>
</feature>
<feature type="region of interest" description="Disordered" evidence="1">
    <location>
        <begin position="67"/>
        <end position="91"/>
    </location>
</feature>
<accession>A0ABU6TTA0</accession>
<dbReference type="Proteomes" id="UP001341840">
    <property type="component" value="Unassembled WGS sequence"/>
</dbReference>
<dbReference type="InterPro" id="IPR004252">
    <property type="entry name" value="Probable_transposase_24"/>
</dbReference>
<evidence type="ECO:0000313" key="3">
    <source>
        <dbReference type="Proteomes" id="UP001341840"/>
    </source>
</evidence>
<keyword evidence="3" id="KW-1185">Reference proteome</keyword>
<dbReference type="EMBL" id="JASCZI010092236">
    <property type="protein sequence ID" value="MED6152086.1"/>
    <property type="molecule type" value="Genomic_DNA"/>
</dbReference>
<sequence>MCRNSDIAELKATSSKSLIDKLKMFEINRQKLASHARIMGCKRCHPPTKRQICHFWELLKIREIKSTPTQQPESIESNHVSHGEPSTQGLNNSASVGRAANHGLKRRLDATPKWNNTVPATNALPSSVNSTQITRNIDQQNNTQVNCERVRETQDEFPLSSSEREVPQADEGILEQEGSRKGKSKAVLRASTIDEFLKENGIEMELEGLIQDGLGTEPQSDMGETLELDKDYSPHVMADIVVDEENTEKLVVRSVRDAWKRFKGKIKQKHFLPYDNVEEIRLMLYWSHPLIQKISEKNKEHSCQQKYPHRMGPINFARVRATLREANGANEEPKRFEVFIATRTNQKRKELDEATQHAIDVFESRQASGETEEEAFQSLFGKEQPGRSQLGDMQTQQQQQAEEIHGLRKMVKLLLLRSEPEMRPEEADALLHDAQHSPVDANSAHGSTRAPNMGVVSS</sequence>
<feature type="compositionally biased region" description="Basic and acidic residues" evidence="1">
    <location>
        <begin position="424"/>
        <end position="435"/>
    </location>
</feature>
<reference evidence="2 3" key="1">
    <citation type="journal article" date="2023" name="Plants (Basel)">
        <title>Bridging the Gap: Combining Genomics and Transcriptomics Approaches to Understand Stylosanthes scabra, an Orphan Legume from the Brazilian Caatinga.</title>
        <authorList>
            <person name="Ferreira-Neto J.R.C."/>
            <person name="da Silva M.D."/>
            <person name="Binneck E."/>
            <person name="de Melo N.F."/>
            <person name="da Silva R.H."/>
            <person name="de Melo A.L.T.M."/>
            <person name="Pandolfi V."/>
            <person name="Bustamante F.O."/>
            <person name="Brasileiro-Vidal A.C."/>
            <person name="Benko-Iseppon A.M."/>
        </authorList>
    </citation>
    <scope>NUCLEOTIDE SEQUENCE [LARGE SCALE GENOMIC DNA]</scope>
    <source>
        <tissue evidence="2">Leaves</tissue>
    </source>
</reference>
<evidence type="ECO:0000313" key="2">
    <source>
        <dbReference type="EMBL" id="MED6152086.1"/>
    </source>
</evidence>
<proteinExistence type="predicted"/>
<protein>
    <submittedName>
        <fullName evidence="2">Uncharacterized protein</fullName>
    </submittedName>
</protein>
<dbReference type="Pfam" id="PF03004">
    <property type="entry name" value="Transposase_24"/>
    <property type="match status" value="1"/>
</dbReference>